<sequence>MSNAPAPTLNAQTTASPHREGIEAARRYRLPFGRQSWRGYQGAWQGAGTGSSIDFQDHRAYAPGDDPRYIHWAAYARTGQLTMKLYRAEVSPMVDVVVDVSESMTFDAAKAARMEALVAFGVASADAAGAPVRVFASRGRETRSVPVESVRAGDWRGRLAFGAPGERALPSVPSHLPWRAGALKVLVCDLLFPGDPSPLLSAMSAGGGSAVVFAPALATEAEPPLRGNVELVDCENGEKRHQRIDDDLAARYRVAYERHFELWDEAARRCGATLVRVPCEGALVNVLGGEALVRGAVEVAR</sequence>
<evidence type="ECO:0000259" key="2">
    <source>
        <dbReference type="Pfam" id="PF01882"/>
    </source>
</evidence>
<dbReference type="Pfam" id="PF01882">
    <property type="entry name" value="DUF58"/>
    <property type="match status" value="1"/>
</dbReference>
<dbReference type="Proteomes" id="UP000244896">
    <property type="component" value="Chromosome"/>
</dbReference>
<dbReference type="KEGG" id="elut:CKA38_12180"/>
<reference evidence="3 4" key="1">
    <citation type="journal article" date="2018" name="Syst. Appl. Microbiol.">
        <title>Ereboglobus luteus gen. nov. sp. nov. from cockroach guts, and new insights into the oxygen relationship of the genera Opitutus and Didymococcus (Verrucomicrobia: Opitutaceae).</title>
        <authorList>
            <person name="Tegtmeier D."/>
            <person name="Belitz A."/>
            <person name="Radek R."/>
            <person name="Heimerl T."/>
            <person name="Brune A."/>
        </authorList>
    </citation>
    <scope>NUCLEOTIDE SEQUENCE [LARGE SCALE GENOMIC DNA]</scope>
    <source>
        <strain evidence="3 4">Ho45</strain>
    </source>
</reference>
<dbReference type="InterPro" id="IPR002881">
    <property type="entry name" value="DUF58"/>
</dbReference>
<proteinExistence type="predicted"/>
<dbReference type="EMBL" id="CP023004">
    <property type="protein sequence ID" value="AWI09906.1"/>
    <property type="molecule type" value="Genomic_DNA"/>
</dbReference>
<evidence type="ECO:0000256" key="1">
    <source>
        <dbReference type="SAM" id="MobiDB-lite"/>
    </source>
</evidence>
<dbReference type="AlphaFoldDB" id="A0A2U8E4Z9"/>
<feature type="domain" description="DUF58" evidence="2">
    <location>
        <begin position="58"/>
        <end position="259"/>
    </location>
</feature>
<dbReference type="OrthoDB" id="9778037at2"/>
<dbReference type="PANTHER" id="PTHR33608">
    <property type="entry name" value="BLL2464 PROTEIN"/>
    <property type="match status" value="1"/>
</dbReference>
<feature type="region of interest" description="Disordered" evidence="1">
    <location>
        <begin position="1"/>
        <end position="20"/>
    </location>
</feature>
<evidence type="ECO:0000313" key="4">
    <source>
        <dbReference type="Proteomes" id="UP000244896"/>
    </source>
</evidence>
<feature type="compositionally biased region" description="Polar residues" evidence="1">
    <location>
        <begin position="1"/>
        <end position="16"/>
    </location>
</feature>
<keyword evidence="4" id="KW-1185">Reference proteome</keyword>
<name>A0A2U8E4Z9_9BACT</name>
<dbReference type="PANTHER" id="PTHR33608:SF6">
    <property type="entry name" value="BLL2464 PROTEIN"/>
    <property type="match status" value="1"/>
</dbReference>
<accession>A0A2U8E4Z9</accession>
<evidence type="ECO:0000313" key="3">
    <source>
        <dbReference type="EMBL" id="AWI09906.1"/>
    </source>
</evidence>
<gene>
    <name evidence="3" type="ORF">CKA38_12180</name>
</gene>
<dbReference type="RefSeq" id="WP_108825720.1">
    <property type="nucleotide sequence ID" value="NZ_CP023004.1"/>
</dbReference>
<protein>
    <submittedName>
        <fullName evidence="3">DUF58 domain-containing protein</fullName>
    </submittedName>
</protein>
<organism evidence="3 4">
    <name type="scientific">Ereboglobus luteus</name>
    <dbReference type="NCBI Taxonomy" id="1796921"/>
    <lineage>
        <taxon>Bacteria</taxon>
        <taxon>Pseudomonadati</taxon>
        <taxon>Verrucomicrobiota</taxon>
        <taxon>Opitutia</taxon>
        <taxon>Opitutales</taxon>
        <taxon>Opitutaceae</taxon>
        <taxon>Ereboglobus</taxon>
    </lineage>
</organism>